<reference evidence="1" key="1">
    <citation type="submission" date="2015-11" db="EMBL/GenBank/DDBJ databases">
        <title>De novo transcriptome assembly of four potential Pierce s Disease insect vectors from Arizona vineyards.</title>
        <authorList>
            <person name="Tassone E.E."/>
        </authorList>
    </citation>
    <scope>NUCLEOTIDE SEQUENCE</scope>
</reference>
<evidence type="ECO:0000313" key="1">
    <source>
        <dbReference type="EMBL" id="JAT36821.1"/>
    </source>
</evidence>
<gene>
    <name evidence="1" type="ORF">g.8911</name>
</gene>
<protein>
    <submittedName>
        <fullName evidence="1">Uncharacterized protein</fullName>
    </submittedName>
</protein>
<proteinExistence type="predicted"/>
<sequence length="104" mass="11922">DSLVLLQEVKEGSHQPLLGQEARRDIQGLKPVFQVRLQDQDFQAKQDQQEAHQDRLLTNIQEMEGVNLVDFQVLKVASFHPEVLGDLEAFPQVKDSFQLEDLVE</sequence>
<dbReference type="AlphaFoldDB" id="A0A1B6MLP5"/>
<accession>A0A1B6MLP5</accession>
<dbReference type="EMBL" id="GEBQ01003156">
    <property type="protein sequence ID" value="JAT36821.1"/>
    <property type="molecule type" value="Transcribed_RNA"/>
</dbReference>
<name>A0A1B6MLP5_9HEMI</name>
<organism evidence="1">
    <name type="scientific">Graphocephala atropunctata</name>
    <dbReference type="NCBI Taxonomy" id="36148"/>
    <lineage>
        <taxon>Eukaryota</taxon>
        <taxon>Metazoa</taxon>
        <taxon>Ecdysozoa</taxon>
        <taxon>Arthropoda</taxon>
        <taxon>Hexapoda</taxon>
        <taxon>Insecta</taxon>
        <taxon>Pterygota</taxon>
        <taxon>Neoptera</taxon>
        <taxon>Paraneoptera</taxon>
        <taxon>Hemiptera</taxon>
        <taxon>Auchenorrhyncha</taxon>
        <taxon>Membracoidea</taxon>
        <taxon>Cicadellidae</taxon>
        <taxon>Cicadellinae</taxon>
        <taxon>Cicadellini</taxon>
        <taxon>Graphocephala</taxon>
    </lineage>
</organism>
<feature type="non-terminal residue" evidence="1">
    <location>
        <position position="1"/>
    </location>
</feature>
<feature type="non-terminal residue" evidence="1">
    <location>
        <position position="104"/>
    </location>
</feature>